<dbReference type="AlphaFoldDB" id="A0A1Q3CFE8"/>
<dbReference type="EMBL" id="BDDD01001868">
    <property type="protein sequence ID" value="GAV78828.1"/>
    <property type="molecule type" value="Genomic_DNA"/>
</dbReference>
<dbReference type="PANTHER" id="PTHR34222:SF97">
    <property type="entry name" value="CATALYTIC REGION, PUTATIVE-RELATED"/>
    <property type="match status" value="1"/>
</dbReference>
<evidence type="ECO:0000313" key="3">
    <source>
        <dbReference type="Proteomes" id="UP000187406"/>
    </source>
</evidence>
<sequence length="125" mass="13524">MTGSFTTATADTPAPFYSSKNKGGSGQGKDRCKHCNWAGHKKENCYKLVGYPSGHRLYKGKGGNGGTMNDGNQKHRVGNQNQHSVHNSITESTNASPASTLTFTPYQCQQIIQLLSKTRSEDVTS</sequence>
<accession>A0A1Q3CFE8</accession>
<dbReference type="OrthoDB" id="1738953at2759"/>
<name>A0A1Q3CFE8_CEPFO</name>
<gene>
    <name evidence="2" type="ORF">CFOL_v3_22293</name>
</gene>
<protein>
    <recommendedName>
        <fullName evidence="4">CCHC-type domain-containing protein</fullName>
    </recommendedName>
</protein>
<organism evidence="2 3">
    <name type="scientific">Cephalotus follicularis</name>
    <name type="common">Albany pitcher plant</name>
    <dbReference type="NCBI Taxonomy" id="3775"/>
    <lineage>
        <taxon>Eukaryota</taxon>
        <taxon>Viridiplantae</taxon>
        <taxon>Streptophyta</taxon>
        <taxon>Embryophyta</taxon>
        <taxon>Tracheophyta</taxon>
        <taxon>Spermatophyta</taxon>
        <taxon>Magnoliopsida</taxon>
        <taxon>eudicotyledons</taxon>
        <taxon>Gunneridae</taxon>
        <taxon>Pentapetalae</taxon>
        <taxon>rosids</taxon>
        <taxon>fabids</taxon>
        <taxon>Oxalidales</taxon>
        <taxon>Cephalotaceae</taxon>
        <taxon>Cephalotus</taxon>
    </lineage>
</organism>
<feature type="region of interest" description="Disordered" evidence="1">
    <location>
        <begin position="60"/>
        <end position="98"/>
    </location>
</feature>
<feature type="compositionally biased region" description="Polar residues" evidence="1">
    <location>
        <begin position="78"/>
        <end position="98"/>
    </location>
</feature>
<feature type="compositionally biased region" description="Low complexity" evidence="1">
    <location>
        <begin position="1"/>
        <end position="22"/>
    </location>
</feature>
<evidence type="ECO:0008006" key="4">
    <source>
        <dbReference type="Google" id="ProtNLM"/>
    </source>
</evidence>
<proteinExistence type="predicted"/>
<feature type="region of interest" description="Disordered" evidence="1">
    <location>
        <begin position="1"/>
        <end position="31"/>
    </location>
</feature>
<dbReference type="PANTHER" id="PTHR34222">
    <property type="entry name" value="GAG_PRE-INTEGRS DOMAIN-CONTAINING PROTEIN"/>
    <property type="match status" value="1"/>
</dbReference>
<keyword evidence="3" id="KW-1185">Reference proteome</keyword>
<reference evidence="3" key="1">
    <citation type="submission" date="2016-04" db="EMBL/GenBank/DDBJ databases">
        <title>Cephalotus genome sequencing.</title>
        <authorList>
            <person name="Fukushima K."/>
            <person name="Hasebe M."/>
            <person name="Fang X."/>
        </authorList>
    </citation>
    <scope>NUCLEOTIDE SEQUENCE [LARGE SCALE GENOMIC DNA]</scope>
    <source>
        <strain evidence="3">cv. St1</strain>
    </source>
</reference>
<evidence type="ECO:0000313" key="2">
    <source>
        <dbReference type="EMBL" id="GAV78828.1"/>
    </source>
</evidence>
<evidence type="ECO:0000256" key="1">
    <source>
        <dbReference type="SAM" id="MobiDB-lite"/>
    </source>
</evidence>
<dbReference type="Proteomes" id="UP000187406">
    <property type="component" value="Unassembled WGS sequence"/>
</dbReference>
<comment type="caution">
    <text evidence="2">The sequence shown here is derived from an EMBL/GenBank/DDBJ whole genome shotgun (WGS) entry which is preliminary data.</text>
</comment>
<dbReference type="InParanoid" id="A0A1Q3CFE8"/>